<dbReference type="PANTHER" id="PTHR11048:SF5">
    <property type="entry name" value="DECAPRENYL-PHOSPHATE PHOSPHORIBOSYLTRANSFERASE"/>
    <property type="match status" value="1"/>
</dbReference>
<sequence>MENSVIENSLEESREKENIIGQYIKLMRPHQYIKNLFVVAALIFSNNIGNLDLIYKTIIAFISFCLISSAVYVLNDIVDIEKDKLHPKKCKRPLASGKIKIKNAIVLLIGLVAVALVLSSKINLKLTAIIFIYLINNLLYSFKIKNVVLLDVFSIAIGFILRVCAGSVAIGVELSSWIILCTFFLSLYLGLGKRKKEIEGLKNQAGEHRKILKEYNPEIINQMMGVVLSSVIVCYALYSTSNPDKPQMIYTTIFVVYGVLRYNYIINTTEEGNPTDVVLKDRTLQINVILWVLSCLLILM</sequence>
<evidence type="ECO:0000256" key="5">
    <source>
        <dbReference type="SAM" id="Phobius"/>
    </source>
</evidence>
<feature type="transmembrane region" description="Helical" evidence="5">
    <location>
        <begin position="32"/>
        <end position="48"/>
    </location>
</feature>
<feature type="transmembrane region" description="Helical" evidence="5">
    <location>
        <begin position="54"/>
        <end position="78"/>
    </location>
</feature>
<organism evidence="6 7">
    <name type="scientific">Romboutsia hominis</name>
    <dbReference type="NCBI Taxonomy" id="1507512"/>
    <lineage>
        <taxon>Bacteria</taxon>
        <taxon>Bacillati</taxon>
        <taxon>Bacillota</taxon>
        <taxon>Clostridia</taxon>
        <taxon>Peptostreptococcales</taxon>
        <taxon>Peptostreptococcaceae</taxon>
        <taxon>Romboutsia</taxon>
    </lineage>
</organism>
<dbReference type="Pfam" id="PF01040">
    <property type="entry name" value="UbiA"/>
    <property type="match status" value="1"/>
</dbReference>
<dbReference type="RefSeq" id="WP_166505970.1">
    <property type="nucleotide sequence ID" value="NZ_JAKNTL010000007.1"/>
</dbReference>
<dbReference type="InterPro" id="IPR039653">
    <property type="entry name" value="Prenyltransferase"/>
</dbReference>
<dbReference type="EMBL" id="LN650648">
    <property type="protein sequence ID" value="CEI73906.1"/>
    <property type="molecule type" value="Genomic_DNA"/>
</dbReference>
<evidence type="ECO:0000256" key="4">
    <source>
        <dbReference type="ARBA" id="ARBA00023136"/>
    </source>
</evidence>
<dbReference type="Gene3D" id="1.10.357.140">
    <property type="entry name" value="UbiA prenyltransferase"/>
    <property type="match status" value="1"/>
</dbReference>
<feature type="transmembrane region" description="Helical" evidence="5">
    <location>
        <begin position="124"/>
        <end position="140"/>
    </location>
</feature>
<dbReference type="EC" id="2.5.1.-" evidence="6"/>
<dbReference type="NCBIfam" id="NF008977">
    <property type="entry name" value="PRK12324.1-2"/>
    <property type="match status" value="1"/>
</dbReference>
<keyword evidence="4 5" id="KW-0472">Membrane</keyword>
<dbReference type="GO" id="GO:0005886">
    <property type="term" value="C:plasma membrane"/>
    <property type="evidence" value="ECO:0007669"/>
    <property type="project" value="TreeGrafter"/>
</dbReference>
<evidence type="ECO:0000256" key="1">
    <source>
        <dbReference type="ARBA" id="ARBA00004141"/>
    </source>
</evidence>
<dbReference type="KEGG" id="rhom:FRIFI_2380"/>
<dbReference type="GO" id="GO:0009247">
    <property type="term" value="P:glycolipid biosynthetic process"/>
    <property type="evidence" value="ECO:0007669"/>
    <property type="project" value="TreeGrafter"/>
</dbReference>
<dbReference type="AlphaFoldDB" id="A0A2P2BU57"/>
<keyword evidence="3 5" id="KW-1133">Transmembrane helix</keyword>
<dbReference type="GO" id="GO:0016757">
    <property type="term" value="F:glycosyltransferase activity"/>
    <property type="evidence" value="ECO:0007669"/>
    <property type="project" value="UniProtKB-KW"/>
</dbReference>
<reference evidence="6 7" key="1">
    <citation type="submission" date="2014-09" db="EMBL/GenBank/DDBJ databases">
        <authorList>
            <person name="Hornung B.V."/>
        </authorList>
    </citation>
    <scope>NUCLEOTIDE SEQUENCE [LARGE SCALE GENOMIC DNA]</scope>
    <source>
        <strain evidence="6 7">FRIFI</strain>
    </source>
</reference>
<keyword evidence="6" id="KW-0808">Transferase</keyword>
<keyword evidence="6" id="KW-0328">Glycosyltransferase</keyword>
<gene>
    <name evidence="6" type="ORF">FRIFI_2380</name>
</gene>
<evidence type="ECO:0000313" key="6">
    <source>
        <dbReference type="EMBL" id="CEI73906.1"/>
    </source>
</evidence>
<protein>
    <submittedName>
        <fullName evidence="6">Decaprenyl-phosphate phosphoribosyltransferase</fullName>
        <ecNumber evidence="6">2.5.1.-</ecNumber>
    </submittedName>
</protein>
<feature type="transmembrane region" description="Helical" evidence="5">
    <location>
        <begin position="147"/>
        <end position="168"/>
    </location>
</feature>
<feature type="transmembrane region" description="Helical" evidence="5">
    <location>
        <begin position="219"/>
        <end position="238"/>
    </location>
</feature>
<comment type="subcellular location">
    <subcellularLocation>
        <location evidence="1">Membrane</location>
        <topology evidence="1">Multi-pass membrane protein</topology>
    </subcellularLocation>
</comment>
<evidence type="ECO:0000313" key="7">
    <source>
        <dbReference type="Proteomes" id="UP000245695"/>
    </source>
</evidence>
<dbReference type="InterPro" id="IPR000537">
    <property type="entry name" value="UbiA_prenyltransferase"/>
</dbReference>
<feature type="transmembrane region" description="Helical" evidence="5">
    <location>
        <begin position="99"/>
        <end position="118"/>
    </location>
</feature>
<name>A0A2P2BU57_9FIRM</name>
<evidence type="ECO:0000256" key="2">
    <source>
        <dbReference type="ARBA" id="ARBA00022692"/>
    </source>
</evidence>
<dbReference type="InterPro" id="IPR044878">
    <property type="entry name" value="UbiA_sf"/>
</dbReference>
<keyword evidence="7" id="KW-1185">Reference proteome</keyword>
<dbReference type="PANTHER" id="PTHR11048">
    <property type="entry name" value="PRENYLTRANSFERASES"/>
    <property type="match status" value="1"/>
</dbReference>
<dbReference type="NCBIfam" id="NF008978">
    <property type="entry name" value="PRK12324.1-4"/>
    <property type="match status" value="1"/>
</dbReference>
<dbReference type="GO" id="GO:0016765">
    <property type="term" value="F:transferase activity, transferring alkyl or aryl (other than methyl) groups"/>
    <property type="evidence" value="ECO:0007669"/>
    <property type="project" value="InterPro"/>
</dbReference>
<feature type="transmembrane region" description="Helical" evidence="5">
    <location>
        <begin position="174"/>
        <end position="191"/>
    </location>
</feature>
<proteinExistence type="predicted"/>
<evidence type="ECO:0000256" key="3">
    <source>
        <dbReference type="ARBA" id="ARBA00022989"/>
    </source>
</evidence>
<accession>A0A2P2BU57</accession>
<dbReference type="CDD" id="cd13963">
    <property type="entry name" value="PT_UbiA_2"/>
    <property type="match status" value="1"/>
</dbReference>
<keyword evidence="2 5" id="KW-0812">Transmembrane</keyword>
<dbReference type="Proteomes" id="UP000245695">
    <property type="component" value="Chromosome 1"/>
</dbReference>